<evidence type="ECO:0000256" key="4">
    <source>
        <dbReference type="ARBA" id="ARBA00023163"/>
    </source>
</evidence>
<evidence type="ECO:0000259" key="7">
    <source>
        <dbReference type="PROSITE" id="PS00715"/>
    </source>
</evidence>
<dbReference type="NCBIfam" id="TIGR02393">
    <property type="entry name" value="RpoD_Cterm"/>
    <property type="match status" value="1"/>
</dbReference>
<dbReference type="Pfam" id="PF04542">
    <property type="entry name" value="Sigma70_r2"/>
    <property type="match status" value="1"/>
</dbReference>
<keyword evidence="3 5" id="KW-0238">DNA-binding</keyword>
<comment type="function">
    <text evidence="5">Sigma factors are initiation factors that promote the attachment of RNA polymerase to specific initiation sites and are then released. This sigma factor is the primary sigma factor during exponential growth.</text>
</comment>
<dbReference type="HAMAP" id="MF_00963">
    <property type="entry name" value="Sigma70_RpoD_SigA"/>
    <property type="match status" value="1"/>
</dbReference>
<organism evidence="9 10">
    <name type="scientific">Bifidobacterium mellis</name>
    <dbReference type="NCBI Taxonomy" id="1293823"/>
    <lineage>
        <taxon>Bacteria</taxon>
        <taxon>Bacillati</taxon>
        <taxon>Actinomycetota</taxon>
        <taxon>Actinomycetes</taxon>
        <taxon>Bifidobacteriales</taxon>
        <taxon>Bifidobacteriaceae</taxon>
        <taxon>Bifidobacterium</taxon>
    </lineage>
</organism>
<dbReference type="InterPro" id="IPR013325">
    <property type="entry name" value="RNA_pol_sigma_r2"/>
</dbReference>
<evidence type="ECO:0000256" key="3">
    <source>
        <dbReference type="ARBA" id="ARBA00023125"/>
    </source>
</evidence>
<dbReference type="EMBL" id="JWMF01000004">
    <property type="protein sequence ID" value="KJY51810.1"/>
    <property type="molecule type" value="Genomic_DNA"/>
</dbReference>
<dbReference type="Gene3D" id="1.10.601.10">
    <property type="entry name" value="RNA Polymerase Primary Sigma Factor"/>
    <property type="match status" value="2"/>
</dbReference>
<feature type="domain" description="RNA polymerase sigma-70" evidence="7">
    <location>
        <begin position="270"/>
        <end position="283"/>
    </location>
</feature>
<dbReference type="SUPFAM" id="SSF88946">
    <property type="entry name" value="Sigma2 domain of RNA polymerase sigma factors"/>
    <property type="match status" value="1"/>
</dbReference>
<dbReference type="NCBIfam" id="TIGR02937">
    <property type="entry name" value="sigma70-ECF"/>
    <property type="match status" value="1"/>
</dbReference>
<dbReference type="GO" id="GO:0003677">
    <property type="term" value="F:DNA binding"/>
    <property type="evidence" value="ECO:0007669"/>
    <property type="project" value="UniProtKB-UniRule"/>
</dbReference>
<feature type="region of interest" description="Disordered" evidence="6">
    <location>
        <begin position="461"/>
        <end position="480"/>
    </location>
</feature>
<evidence type="ECO:0000313" key="9">
    <source>
        <dbReference type="EMBL" id="KJY51810.1"/>
    </source>
</evidence>
<dbReference type="InterPro" id="IPR007630">
    <property type="entry name" value="RNA_pol_sigma70_r4"/>
</dbReference>
<evidence type="ECO:0000313" key="10">
    <source>
        <dbReference type="Proteomes" id="UP000033567"/>
    </source>
</evidence>
<dbReference type="PRINTS" id="PR00046">
    <property type="entry name" value="SIGMA70FCT"/>
</dbReference>
<protein>
    <recommendedName>
        <fullName evidence="5">RNA polymerase sigma factor SigA</fullName>
    </recommendedName>
</protein>
<feature type="region of interest" description="Sigma-70 factor domain-4" evidence="5">
    <location>
        <begin position="414"/>
        <end position="467"/>
    </location>
</feature>
<proteinExistence type="inferred from homology"/>
<keyword evidence="1 5" id="KW-0805">Transcription regulation</keyword>
<dbReference type="InterPro" id="IPR007624">
    <property type="entry name" value="RNA_pol_sigma70_r3"/>
</dbReference>
<dbReference type="Gene3D" id="1.10.10.10">
    <property type="entry name" value="Winged helix-like DNA-binding domain superfamily/Winged helix DNA-binding domain"/>
    <property type="match status" value="2"/>
</dbReference>
<dbReference type="PROSITE" id="PS00716">
    <property type="entry name" value="SIGMA70_2"/>
    <property type="match status" value="1"/>
</dbReference>
<feature type="compositionally biased region" description="Acidic residues" evidence="6">
    <location>
        <begin position="111"/>
        <end position="125"/>
    </location>
</feature>
<keyword evidence="4 5" id="KW-0804">Transcription</keyword>
<dbReference type="NCBIfam" id="NF005920">
    <property type="entry name" value="PRK07921.1"/>
    <property type="match status" value="1"/>
</dbReference>
<dbReference type="InterPro" id="IPR009042">
    <property type="entry name" value="RNA_pol_sigma70_r1_2"/>
</dbReference>
<dbReference type="InterPro" id="IPR036388">
    <property type="entry name" value="WH-like_DNA-bd_sf"/>
</dbReference>
<dbReference type="GO" id="GO:0016987">
    <property type="term" value="F:sigma factor activity"/>
    <property type="evidence" value="ECO:0007669"/>
    <property type="project" value="UniProtKB-UniRule"/>
</dbReference>
<dbReference type="FunFam" id="1.10.10.10:FF:000002">
    <property type="entry name" value="RNA polymerase sigma factor SigA"/>
    <property type="match status" value="1"/>
</dbReference>
<sequence>MIQEENLATKDTKSAKTAAVDTGKGRTSSTAGKTKTATRSKTSSSKASRKTAARKTATASTSTAKTNRRPASKTKKKVEEEPILQPEEQEPDEDLLEDQEDDDQLDKSEDQLEDEPDEDDQEEDEAHQVEDEAEEDRKAAHALAAKVKGAFVVDDSDDDENVTPSGNPKRRVVTAGATADPVKDYLKQIGRVSLLNAEQEVDLSERIEAGLYAQHLLDTEGDGMDFKRRRELKWAANDGKKAKDHLLEANLRLVVSLAKRYTGRGMLFLDLIQEGNLGLIRAVEKFDYTKGYKFSTYATWWIRQAITRAMADQARTIRVPVHMVEVINKLSRVQRQMLQDLGREPTPDELARELDMPVEKVQEVQKYGREPISLHTPLGEDGDSEFGDLIEDTDAIAPSDAVAFSLLQEQFQQVLETLSPREAGVIKMRYGLEDGQPKTLDDIGRVYGVTRERIRQIESKTMSKLRHPSRSQTLRDFLDQ</sequence>
<dbReference type="InterPro" id="IPR012760">
    <property type="entry name" value="RNA_pol_sigma_RpoD_C"/>
</dbReference>
<dbReference type="GO" id="GO:0005737">
    <property type="term" value="C:cytoplasm"/>
    <property type="evidence" value="ECO:0007669"/>
    <property type="project" value="UniProtKB-SubCell"/>
</dbReference>
<comment type="subcellular location">
    <subcellularLocation>
        <location evidence="5">Cytoplasm</location>
    </subcellularLocation>
</comment>
<evidence type="ECO:0000256" key="6">
    <source>
        <dbReference type="SAM" id="MobiDB-lite"/>
    </source>
</evidence>
<feature type="compositionally biased region" description="Low complexity" evidence="6">
    <location>
        <begin position="54"/>
        <end position="65"/>
    </location>
</feature>
<keyword evidence="5" id="KW-0963">Cytoplasm</keyword>
<dbReference type="CDD" id="cd06171">
    <property type="entry name" value="Sigma70_r4"/>
    <property type="match status" value="1"/>
</dbReference>
<dbReference type="PATRIC" id="fig|1684.5.peg.659"/>
<dbReference type="AlphaFoldDB" id="A0A0F4KZE4"/>
<dbReference type="FunFam" id="1.10.601.10:FF:000001">
    <property type="entry name" value="RNA polymerase sigma factor SigA"/>
    <property type="match status" value="1"/>
</dbReference>
<dbReference type="FunFam" id="1.10.10.10:FF:000004">
    <property type="entry name" value="RNA polymerase sigma factor SigA"/>
    <property type="match status" value="1"/>
</dbReference>
<dbReference type="InterPro" id="IPR028630">
    <property type="entry name" value="Sigma70_RpoD"/>
</dbReference>
<dbReference type="Pfam" id="PF00140">
    <property type="entry name" value="Sigma70_r1_2"/>
    <property type="match status" value="1"/>
</dbReference>
<feature type="region of interest" description="Sigma-70 factor domain-3" evidence="5">
    <location>
        <begin position="325"/>
        <end position="401"/>
    </location>
</feature>
<feature type="compositionally biased region" description="Basic and acidic residues" evidence="6">
    <location>
        <begin position="126"/>
        <end position="139"/>
    </location>
</feature>
<dbReference type="SUPFAM" id="SSF88659">
    <property type="entry name" value="Sigma3 and sigma4 domains of RNA polymerase sigma factors"/>
    <property type="match status" value="2"/>
</dbReference>
<dbReference type="PROSITE" id="PS00715">
    <property type="entry name" value="SIGMA70_1"/>
    <property type="match status" value="1"/>
</dbReference>
<dbReference type="InterPro" id="IPR000943">
    <property type="entry name" value="RNA_pol_sigma70"/>
</dbReference>
<reference evidence="9 10" key="1">
    <citation type="submission" date="2014-12" db="EMBL/GenBank/DDBJ databases">
        <title>Comparative genomics of the lactic acid bacteria isolated from the honey bee gut.</title>
        <authorList>
            <person name="Ellegaard K.M."/>
            <person name="Tamarit D."/>
            <person name="Javelind E."/>
            <person name="Olofsson T."/>
            <person name="Andersson S.G."/>
            <person name="Vasquez A."/>
        </authorList>
    </citation>
    <scope>NUCLEOTIDE SEQUENCE [LARGE SCALE GENOMIC DNA]</scope>
    <source>
        <strain evidence="9 10">Bin7</strain>
    </source>
</reference>
<feature type="compositionally biased region" description="Basic residues" evidence="6">
    <location>
        <begin position="66"/>
        <end position="76"/>
    </location>
</feature>
<feature type="compositionally biased region" description="Low complexity" evidence="6">
    <location>
        <begin position="15"/>
        <end position="46"/>
    </location>
</feature>
<comment type="subunit">
    <text evidence="5">Interacts transiently with the RNA polymerase catalytic core.</text>
</comment>
<dbReference type="NCBIfam" id="NF004561">
    <property type="entry name" value="PRK05901.1-3"/>
    <property type="match status" value="1"/>
</dbReference>
<name>A0A0F4KZE4_9BIFI</name>
<dbReference type="InterPro" id="IPR013324">
    <property type="entry name" value="RNA_pol_sigma_r3/r4-like"/>
</dbReference>
<dbReference type="PANTHER" id="PTHR30603:SF59">
    <property type="entry name" value="RNA POLYMERASE PRINCIPAL SIGMA FACTOR HRDA"/>
    <property type="match status" value="1"/>
</dbReference>
<evidence type="ECO:0000256" key="1">
    <source>
        <dbReference type="ARBA" id="ARBA00023015"/>
    </source>
</evidence>
<feature type="domain" description="RNA polymerase sigma-70" evidence="8">
    <location>
        <begin position="439"/>
        <end position="465"/>
    </location>
</feature>
<feature type="DNA-binding region" description="H-T-H motif" evidence="5">
    <location>
        <begin position="440"/>
        <end position="459"/>
    </location>
</feature>
<gene>
    <name evidence="5" type="primary">sigA</name>
    <name evidence="9" type="ORF">JF70_06250</name>
</gene>
<keyword evidence="10" id="KW-1185">Reference proteome</keyword>
<dbReference type="InterPro" id="IPR050239">
    <property type="entry name" value="Sigma-70_RNA_pol_init_factors"/>
</dbReference>
<dbReference type="InterPro" id="IPR007627">
    <property type="entry name" value="RNA_pol_sigma70_r2"/>
</dbReference>
<dbReference type="InterPro" id="IPR014284">
    <property type="entry name" value="RNA_pol_sigma-70_dom"/>
</dbReference>
<comment type="caution">
    <text evidence="9">The sequence shown here is derived from an EMBL/GenBank/DDBJ whole genome shotgun (WGS) entry which is preliminary data.</text>
</comment>
<accession>A0A0F4KZE4</accession>
<feature type="short sequence motif" description="Interaction with polymerase core subunit RpoC" evidence="5">
    <location>
        <begin position="270"/>
        <end position="273"/>
    </location>
</feature>
<comment type="similarity">
    <text evidence="5">Belongs to the sigma-70 factor family. RpoD/SigA subfamily.</text>
</comment>
<dbReference type="GO" id="GO:0006352">
    <property type="term" value="P:DNA-templated transcription initiation"/>
    <property type="evidence" value="ECO:0007669"/>
    <property type="project" value="UniProtKB-UniRule"/>
</dbReference>
<feature type="region of interest" description="Sigma-70 factor domain-2" evidence="5">
    <location>
        <begin position="246"/>
        <end position="316"/>
    </location>
</feature>
<feature type="region of interest" description="Disordered" evidence="6">
    <location>
        <begin position="1"/>
        <end position="141"/>
    </location>
</feature>
<evidence type="ECO:0000256" key="2">
    <source>
        <dbReference type="ARBA" id="ARBA00023082"/>
    </source>
</evidence>
<dbReference type="Pfam" id="PF04545">
    <property type="entry name" value="Sigma70_r4"/>
    <property type="match status" value="1"/>
</dbReference>
<evidence type="ECO:0000259" key="8">
    <source>
        <dbReference type="PROSITE" id="PS00716"/>
    </source>
</evidence>
<dbReference type="Proteomes" id="UP000033567">
    <property type="component" value="Unassembled WGS sequence"/>
</dbReference>
<feature type="compositionally biased region" description="Acidic residues" evidence="6">
    <location>
        <begin position="87"/>
        <end position="104"/>
    </location>
</feature>
<dbReference type="Pfam" id="PF04539">
    <property type="entry name" value="Sigma70_r3"/>
    <property type="match status" value="1"/>
</dbReference>
<keyword evidence="2 5" id="KW-0731">Sigma factor</keyword>
<evidence type="ECO:0000256" key="5">
    <source>
        <dbReference type="HAMAP-Rule" id="MF_00963"/>
    </source>
</evidence>
<dbReference type="PANTHER" id="PTHR30603">
    <property type="entry name" value="RNA POLYMERASE SIGMA FACTOR RPO"/>
    <property type="match status" value="1"/>
</dbReference>